<dbReference type="RefSeq" id="WP_376838884.1">
    <property type="nucleotide sequence ID" value="NZ_JBHMAU010000032.1"/>
</dbReference>
<sequence>MCWIIGIVGGTLGVGMAFPALYETQADRQVVAQTMGTPAGLAFTDTCAITHSVRSSPTR</sequence>
<reference evidence="1 2" key="1">
    <citation type="submission" date="2024-09" db="EMBL/GenBank/DDBJ databases">
        <authorList>
            <person name="Sun Q."/>
            <person name="Mori K."/>
        </authorList>
    </citation>
    <scope>NUCLEOTIDE SEQUENCE [LARGE SCALE GENOMIC DNA]</scope>
    <source>
        <strain evidence="1 2">JCM 11683</strain>
    </source>
</reference>
<keyword evidence="2" id="KW-1185">Reference proteome</keyword>
<name>A0ABV5WZK6_9MICO</name>
<dbReference type="EMBL" id="JBHMAU010000032">
    <property type="protein sequence ID" value="MFB9775610.1"/>
    <property type="molecule type" value="Genomic_DNA"/>
</dbReference>
<evidence type="ECO:0000313" key="1">
    <source>
        <dbReference type="EMBL" id="MFB9775610.1"/>
    </source>
</evidence>
<organism evidence="1 2">
    <name type="scientific">Brevibacterium otitidis</name>
    <dbReference type="NCBI Taxonomy" id="53364"/>
    <lineage>
        <taxon>Bacteria</taxon>
        <taxon>Bacillati</taxon>
        <taxon>Actinomycetota</taxon>
        <taxon>Actinomycetes</taxon>
        <taxon>Micrococcales</taxon>
        <taxon>Brevibacteriaceae</taxon>
        <taxon>Brevibacterium</taxon>
    </lineage>
</organism>
<gene>
    <name evidence="1" type="ORF">ACFFN1_04170</name>
</gene>
<comment type="caution">
    <text evidence="1">The sequence shown here is derived from an EMBL/GenBank/DDBJ whole genome shotgun (WGS) entry which is preliminary data.</text>
</comment>
<evidence type="ECO:0000313" key="2">
    <source>
        <dbReference type="Proteomes" id="UP001589707"/>
    </source>
</evidence>
<protein>
    <submittedName>
        <fullName evidence="1">Uncharacterized protein</fullName>
    </submittedName>
</protein>
<dbReference type="Proteomes" id="UP001589707">
    <property type="component" value="Unassembled WGS sequence"/>
</dbReference>
<accession>A0ABV5WZK6</accession>
<proteinExistence type="predicted"/>